<dbReference type="CDD" id="cd07302">
    <property type="entry name" value="CHD"/>
    <property type="match status" value="1"/>
</dbReference>
<dbReference type="PROSITE" id="PS50125">
    <property type="entry name" value="GUANYLATE_CYCLASE_2"/>
    <property type="match status" value="1"/>
</dbReference>
<sequence>MTIRTLLFNMLIAAAVLSAAAASLALLLKSQLEIAEEAGARSLHGQALATELIDSSERLTGFARNFAATGNERYRRYYKQTLDMRNGLYAPPNESLSVYWQLVLAGQRPEPTATNDQDQSLEKRMIASGLSLEEFALLKDAQGRSDTLAKLEEMAMNDLMGRSISSAAAESSLAGRAAAIALLYSPEYYDAKASIMEPVALFIQSLNARLSGELDIANDRAAKLSVALILTCILLFVLMGALAFEMRRRLALRGGNLLRAVERISAGELGARARDTGSDEVALLANAFDEMAERLEQSLNEAHQKARELDEQRAHSEKLLHNILPVLIADRLKEGEANIAETFPEVTVLFADIVGFTKLSASMHPQKLVDILNNVFGRFDEMLAEFGLEKIKTIGDCYMVVGGVPERSPIHCQQVARFALAALKTLDDYNRESGQTLQMRMGIHTGTVVAGIVGKQKYSYDLWGDVVNIASRLESTSLPGRIHVASAVRARLLDDFELEERGQVEIRGLGPTQTSFLIQEKAEWAPASLDDRRSGVK</sequence>
<dbReference type="GO" id="GO:0035556">
    <property type="term" value="P:intracellular signal transduction"/>
    <property type="evidence" value="ECO:0007669"/>
    <property type="project" value="InterPro"/>
</dbReference>
<evidence type="ECO:0000256" key="1">
    <source>
        <dbReference type="ARBA" id="ARBA00004370"/>
    </source>
</evidence>
<keyword evidence="4 8" id="KW-1133">Transmembrane helix</keyword>
<dbReference type="Pfam" id="PF00672">
    <property type="entry name" value="HAMP"/>
    <property type="match status" value="1"/>
</dbReference>
<dbReference type="PROSITE" id="PS50885">
    <property type="entry name" value="HAMP"/>
    <property type="match status" value="1"/>
</dbReference>
<gene>
    <name evidence="12" type="ORF">SAMN02745193_02221</name>
</gene>
<keyword evidence="3" id="KW-0547">Nucleotide-binding</keyword>
<dbReference type="Proteomes" id="UP000184391">
    <property type="component" value="Unassembled WGS sequence"/>
</dbReference>
<evidence type="ECO:0000256" key="5">
    <source>
        <dbReference type="ARBA" id="ARBA00023136"/>
    </source>
</evidence>
<proteinExistence type="predicted"/>
<evidence type="ECO:0000256" key="4">
    <source>
        <dbReference type="ARBA" id="ARBA00022989"/>
    </source>
</evidence>
<evidence type="ECO:0000256" key="9">
    <source>
        <dbReference type="SAM" id="SignalP"/>
    </source>
</evidence>
<dbReference type="Gene3D" id="3.30.70.1230">
    <property type="entry name" value="Nucleotide cyclase"/>
    <property type="match status" value="1"/>
</dbReference>
<dbReference type="InterPro" id="IPR001054">
    <property type="entry name" value="A/G_cyclase"/>
</dbReference>
<evidence type="ECO:0000313" key="13">
    <source>
        <dbReference type="Proteomes" id="UP000184391"/>
    </source>
</evidence>
<dbReference type="GO" id="GO:0007168">
    <property type="term" value="P:receptor guanylyl cyclase signaling pathway"/>
    <property type="evidence" value="ECO:0007669"/>
    <property type="project" value="TreeGrafter"/>
</dbReference>
<accession>A0A1M7SRM9</accession>
<keyword evidence="13" id="KW-1185">Reference proteome</keyword>
<feature type="transmembrane region" description="Helical" evidence="8">
    <location>
        <begin position="224"/>
        <end position="244"/>
    </location>
</feature>
<organism evidence="12 13">
    <name type="scientific">Erythrobacter sanguineus</name>
    <dbReference type="NCBI Taxonomy" id="198312"/>
    <lineage>
        <taxon>Bacteria</taxon>
        <taxon>Pseudomonadati</taxon>
        <taxon>Pseudomonadota</taxon>
        <taxon>Alphaproteobacteria</taxon>
        <taxon>Sphingomonadales</taxon>
        <taxon>Erythrobacteraceae</taxon>
        <taxon>Erythrobacter/Porphyrobacter group</taxon>
        <taxon>Erythrobacter</taxon>
    </lineage>
</organism>
<dbReference type="SMART" id="SM00044">
    <property type="entry name" value="CYCc"/>
    <property type="match status" value="1"/>
</dbReference>
<dbReference type="SMART" id="SM00304">
    <property type="entry name" value="HAMP"/>
    <property type="match status" value="1"/>
</dbReference>
<dbReference type="AlphaFoldDB" id="A0A1M7SRM9"/>
<dbReference type="GO" id="GO:0001653">
    <property type="term" value="F:peptide receptor activity"/>
    <property type="evidence" value="ECO:0007669"/>
    <property type="project" value="TreeGrafter"/>
</dbReference>
<keyword evidence="5 8" id="KW-0472">Membrane</keyword>
<dbReference type="GO" id="GO:0000166">
    <property type="term" value="F:nucleotide binding"/>
    <property type="evidence" value="ECO:0007669"/>
    <property type="project" value="UniProtKB-KW"/>
</dbReference>
<keyword evidence="7" id="KW-0175">Coiled coil</keyword>
<dbReference type="GO" id="GO:0005886">
    <property type="term" value="C:plasma membrane"/>
    <property type="evidence" value="ECO:0007669"/>
    <property type="project" value="TreeGrafter"/>
</dbReference>
<keyword evidence="9" id="KW-0732">Signal</keyword>
<feature type="signal peptide" evidence="9">
    <location>
        <begin position="1"/>
        <end position="21"/>
    </location>
</feature>
<feature type="coiled-coil region" evidence="7">
    <location>
        <begin position="285"/>
        <end position="319"/>
    </location>
</feature>
<evidence type="ECO:0000256" key="6">
    <source>
        <dbReference type="ARBA" id="ARBA00023239"/>
    </source>
</evidence>
<comment type="subcellular location">
    <subcellularLocation>
        <location evidence="1">Membrane</location>
    </subcellularLocation>
</comment>
<dbReference type="InterPro" id="IPR003660">
    <property type="entry name" value="HAMP_dom"/>
</dbReference>
<feature type="chain" id="PRO_5012952315" evidence="9">
    <location>
        <begin position="22"/>
        <end position="537"/>
    </location>
</feature>
<evidence type="ECO:0000256" key="7">
    <source>
        <dbReference type="SAM" id="Coils"/>
    </source>
</evidence>
<keyword evidence="2 8" id="KW-0812">Transmembrane</keyword>
<evidence type="ECO:0000313" key="12">
    <source>
        <dbReference type="EMBL" id="SHN61175.1"/>
    </source>
</evidence>
<evidence type="ECO:0000256" key="8">
    <source>
        <dbReference type="SAM" id="Phobius"/>
    </source>
</evidence>
<dbReference type="STRING" id="198312.SAMN02745193_02221"/>
<reference evidence="13" key="1">
    <citation type="submission" date="2016-12" db="EMBL/GenBank/DDBJ databases">
        <authorList>
            <person name="Varghese N."/>
            <person name="Submissions S."/>
        </authorList>
    </citation>
    <scope>NUCLEOTIDE SEQUENCE [LARGE SCALE GENOMIC DNA]</scope>
    <source>
        <strain evidence="13">DSM 11032</strain>
    </source>
</reference>
<evidence type="ECO:0000256" key="2">
    <source>
        <dbReference type="ARBA" id="ARBA00022692"/>
    </source>
</evidence>
<dbReference type="GO" id="GO:0004016">
    <property type="term" value="F:adenylate cyclase activity"/>
    <property type="evidence" value="ECO:0007669"/>
    <property type="project" value="TreeGrafter"/>
</dbReference>
<dbReference type="EMBL" id="FRDF01000013">
    <property type="protein sequence ID" value="SHN61175.1"/>
    <property type="molecule type" value="Genomic_DNA"/>
</dbReference>
<name>A0A1M7SRM9_9SPHN</name>
<dbReference type="Pfam" id="PF00211">
    <property type="entry name" value="Guanylate_cyc"/>
    <property type="match status" value="1"/>
</dbReference>
<feature type="domain" description="HAMP" evidence="11">
    <location>
        <begin position="257"/>
        <end position="300"/>
    </location>
</feature>
<protein>
    <submittedName>
        <fullName evidence="12">Adenylate cyclase, class 3</fullName>
    </submittedName>
</protein>
<dbReference type="CDD" id="cd06225">
    <property type="entry name" value="HAMP"/>
    <property type="match status" value="1"/>
</dbReference>
<dbReference type="InterPro" id="IPR050401">
    <property type="entry name" value="Cyclic_nucleotide_synthase"/>
</dbReference>
<dbReference type="PANTHER" id="PTHR11920:SF335">
    <property type="entry name" value="GUANYLATE CYCLASE"/>
    <property type="match status" value="1"/>
</dbReference>
<dbReference type="InterPro" id="IPR029787">
    <property type="entry name" value="Nucleotide_cyclase"/>
</dbReference>
<keyword evidence="6" id="KW-0456">Lyase</keyword>
<evidence type="ECO:0000259" key="10">
    <source>
        <dbReference type="PROSITE" id="PS50125"/>
    </source>
</evidence>
<dbReference type="PANTHER" id="PTHR11920">
    <property type="entry name" value="GUANYLYL CYCLASE"/>
    <property type="match status" value="1"/>
</dbReference>
<evidence type="ECO:0000259" key="11">
    <source>
        <dbReference type="PROSITE" id="PS50885"/>
    </source>
</evidence>
<dbReference type="SUPFAM" id="SSF55073">
    <property type="entry name" value="Nucleotide cyclase"/>
    <property type="match status" value="1"/>
</dbReference>
<dbReference type="SUPFAM" id="SSF158472">
    <property type="entry name" value="HAMP domain-like"/>
    <property type="match status" value="1"/>
</dbReference>
<feature type="domain" description="Guanylate cyclase" evidence="10">
    <location>
        <begin position="347"/>
        <end position="474"/>
    </location>
</feature>
<evidence type="ECO:0000256" key="3">
    <source>
        <dbReference type="ARBA" id="ARBA00022741"/>
    </source>
</evidence>
<dbReference type="GO" id="GO:0004383">
    <property type="term" value="F:guanylate cyclase activity"/>
    <property type="evidence" value="ECO:0007669"/>
    <property type="project" value="TreeGrafter"/>
</dbReference>
<dbReference type="Gene3D" id="6.10.340.10">
    <property type="match status" value="1"/>
</dbReference>